<dbReference type="InterPro" id="IPR048635">
    <property type="entry name" value="MFD_D3"/>
</dbReference>
<dbReference type="InterPro" id="IPR036101">
    <property type="entry name" value="CarD-like/TRCF_RID_sf"/>
</dbReference>
<dbReference type="PANTHER" id="PTHR47964">
    <property type="entry name" value="ATP-DEPENDENT DNA HELICASE HOMOLOG RECG, CHLOROPLASTIC"/>
    <property type="match status" value="1"/>
</dbReference>
<dbReference type="InterPro" id="IPR004576">
    <property type="entry name" value="Mfd"/>
</dbReference>
<dbReference type="Gene3D" id="3.40.50.300">
    <property type="entry name" value="P-loop containing nucleotide triphosphate hydrolases"/>
    <property type="match status" value="2"/>
</dbReference>
<dbReference type="PROSITE" id="PS51194">
    <property type="entry name" value="HELICASE_CTER"/>
    <property type="match status" value="1"/>
</dbReference>
<dbReference type="GO" id="GO:0003684">
    <property type="term" value="F:damaged DNA binding"/>
    <property type="evidence" value="ECO:0007669"/>
    <property type="project" value="InterPro"/>
</dbReference>
<dbReference type="InterPro" id="IPR011545">
    <property type="entry name" value="DEAD/DEAH_box_helicase_dom"/>
</dbReference>
<dbReference type="Pfam" id="PF03461">
    <property type="entry name" value="TRCF"/>
    <property type="match status" value="1"/>
</dbReference>
<dbReference type="SMART" id="SM00487">
    <property type="entry name" value="DEXDc"/>
    <property type="match status" value="1"/>
</dbReference>
<dbReference type="Pfam" id="PF00270">
    <property type="entry name" value="DEAD"/>
    <property type="match status" value="1"/>
</dbReference>
<dbReference type="SMART" id="SM00982">
    <property type="entry name" value="TRCF"/>
    <property type="match status" value="1"/>
</dbReference>
<keyword evidence="7" id="KW-0067">ATP-binding</keyword>
<evidence type="ECO:0000313" key="12">
    <source>
        <dbReference type="EMBL" id="SUZ68741.1"/>
    </source>
</evidence>
<evidence type="ECO:0008006" key="13">
    <source>
        <dbReference type="Google" id="ProtNLM"/>
    </source>
</evidence>
<dbReference type="InterPro" id="IPR003711">
    <property type="entry name" value="CarD-like/TRCF_RID"/>
</dbReference>
<evidence type="ECO:0000256" key="2">
    <source>
        <dbReference type="ARBA" id="ARBA00022490"/>
    </source>
</evidence>
<dbReference type="AlphaFoldDB" id="A0A381PNY8"/>
<dbReference type="InterPro" id="IPR041471">
    <property type="entry name" value="UvrB_inter"/>
</dbReference>
<organism evidence="12">
    <name type="scientific">marine metagenome</name>
    <dbReference type="NCBI Taxonomy" id="408172"/>
    <lineage>
        <taxon>unclassified sequences</taxon>
        <taxon>metagenomes</taxon>
        <taxon>ecological metagenomes</taxon>
    </lineage>
</organism>
<protein>
    <recommendedName>
        <fullName evidence="13">Helicase ATP-binding domain-containing protein</fullName>
    </recommendedName>
</protein>
<dbReference type="InterPro" id="IPR001650">
    <property type="entry name" value="Helicase_C-like"/>
</dbReference>
<dbReference type="InterPro" id="IPR014001">
    <property type="entry name" value="Helicase_ATP-bd"/>
</dbReference>
<evidence type="ECO:0000256" key="1">
    <source>
        <dbReference type="ARBA" id="ARBA00004496"/>
    </source>
</evidence>
<dbReference type="SMART" id="SM01058">
    <property type="entry name" value="CarD_TRCF"/>
    <property type="match status" value="1"/>
</dbReference>
<sequence length="1158" mass="126570">MSPYLERLSTLLDDEPAMTAVLGRRTASLAVAEPARAVVLAALVRRTGRLPLVVAVPTGTEAERLANDLRLYLGDAAVELFPAWETLPFERISPGVETMGRRLRVLHRLGDLADRPAVLVASGRALVQRLGPGAGRTPPLRLGPGDVVDQTSLVADLVAIGYRRGYQVEHRGELAVRGSIVDVWPSTAEAPVRIDLWGDEVDRLTEFGVADQRATVSRAEVEIHPCRELIPDDEVRERAAALVAEQPWGREHWDRLADGELFDGMESWLPWLSGEERVLFDLVDDDALVIAVEPRRLRDRIADLQAEEADLASTLATTWGADGVEFPRLHTDWERLLAHTGAPVWTVDAVPDGPGVDTIAASGWGRDVVVDDVDGVPGRLRRLLAEGHRVVVAADGAGSADHLVRRLSGAGIEVTPVDGDAAVHGPGASLVVAPVERGFVLPGSRLAVVTEAELTGRRRTRRRTRPRRRAAVRVFEDLSPGDHVVHEQHGVARFAGLVTRTLGGIERDYLLLEYRGDDRLYLPTDQIDAIRPHTGGTTPSLSRMGGAEWQKTRARVRSEVAEIAQELVVLYQTRITTIGHAFAADTPWQRELEQAFPFQETPDQLQAIEDVKADMERPVPMDRLVCGDVGFGKTEVAVRAVFKAVQDGRQAAVLVPTTLLAQQHGQTFRDRFAPYPMRVEVLSRFLSARDSRRVADGLADGSVDVVIGTHRLLSEDVRFRRLGLLVIDEEQRFGVSHKESIKKLRADVDVLTLTATPIPRTLEMSLTGIRDLSLLNTPPADRQPILTYVGDYDERPVAEAIRRELLREGQVFFVHNRVQDIDRVASGIRELVPEARVVVAHGQMDEASLEATVMDFWDGMHDVLVCTTIIESGIDMPTVNTMVVDRADLLGLGQLHQLRGRVGRAGQRAYAYLFTPPDRALSEQAYERLRTIGETTELGSGFRIAMRDLEIRGAGNLLGTGQSGHMAAVGYDLYCQMVTEAVAELAGTVVADVAEIRVELPIDAHLPEDYVSRNDLRLEAYRKLAAAGVTADGDGVEAVRAEWEDRYGPVPAPVEALLAVAGLRTTCVARGITEVVVTKGPGLGGPEFLARCSPVVLPLSRQTRLGRLHRDARYKEGPRQLLLPLGKGDMAGVLSRMLEDLVPTAEAVGPPTGSDASV</sequence>
<dbReference type="Pfam" id="PF00271">
    <property type="entry name" value="Helicase_C"/>
    <property type="match status" value="1"/>
</dbReference>
<dbReference type="Gene3D" id="3.40.50.11140">
    <property type="match status" value="1"/>
</dbReference>
<evidence type="ECO:0000256" key="3">
    <source>
        <dbReference type="ARBA" id="ARBA00022741"/>
    </source>
</evidence>
<evidence type="ECO:0000256" key="4">
    <source>
        <dbReference type="ARBA" id="ARBA00022763"/>
    </source>
</evidence>
<evidence type="ECO:0000256" key="6">
    <source>
        <dbReference type="ARBA" id="ARBA00022806"/>
    </source>
</evidence>
<dbReference type="Gene3D" id="3.30.2060.10">
    <property type="entry name" value="Penicillin-binding protein 1b domain"/>
    <property type="match status" value="1"/>
</dbReference>
<reference evidence="12" key="1">
    <citation type="submission" date="2018-05" db="EMBL/GenBank/DDBJ databases">
        <authorList>
            <person name="Lanie J.A."/>
            <person name="Ng W.-L."/>
            <person name="Kazmierczak K.M."/>
            <person name="Andrzejewski T.M."/>
            <person name="Davidsen T.M."/>
            <person name="Wayne K.J."/>
            <person name="Tettelin H."/>
            <person name="Glass J.I."/>
            <person name="Rusch D."/>
            <person name="Podicherti R."/>
            <person name="Tsui H.-C.T."/>
            <person name="Winkler M.E."/>
        </authorList>
    </citation>
    <scope>NUCLEOTIDE SEQUENCE</scope>
</reference>
<evidence type="ECO:0000256" key="7">
    <source>
        <dbReference type="ARBA" id="ARBA00022840"/>
    </source>
</evidence>
<evidence type="ECO:0000256" key="8">
    <source>
        <dbReference type="ARBA" id="ARBA00023125"/>
    </source>
</evidence>
<dbReference type="SMART" id="SM00490">
    <property type="entry name" value="HELICc"/>
    <property type="match status" value="1"/>
</dbReference>
<dbReference type="Pfam" id="PF02559">
    <property type="entry name" value="CarD_TRCF_RID"/>
    <property type="match status" value="1"/>
</dbReference>
<dbReference type="PROSITE" id="PS51192">
    <property type="entry name" value="HELICASE_ATP_BIND_1"/>
    <property type="match status" value="1"/>
</dbReference>
<accession>A0A381PNY8</accession>
<feature type="domain" description="Helicase ATP-binding" evidence="10">
    <location>
        <begin position="614"/>
        <end position="775"/>
    </location>
</feature>
<dbReference type="GO" id="GO:0003678">
    <property type="term" value="F:DNA helicase activity"/>
    <property type="evidence" value="ECO:0007669"/>
    <property type="project" value="TreeGrafter"/>
</dbReference>
<dbReference type="CDD" id="cd17991">
    <property type="entry name" value="DEXHc_TRCF"/>
    <property type="match status" value="1"/>
</dbReference>
<dbReference type="Gene3D" id="3.40.50.11180">
    <property type="match status" value="1"/>
</dbReference>
<evidence type="ECO:0000259" key="11">
    <source>
        <dbReference type="PROSITE" id="PS51194"/>
    </source>
</evidence>
<keyword evidence="6" id="KW-0347">Helicase</keyword>
<dbReference type="PANTHER" id="PTHR47964:SF1">
    <property type="entry name" value="ATP-DEPENDENT DNA HELICASE HOMOLOG RECG, CHLOROPLASTIC"/>
    <property type="match status" value="1"/>
</dbReference>
<keyword evidence="5" id="KW-0378">Hydrolase</keyword>
<dbReference type="InterPro" id="IPR005118">
    <property type="entry name" value="TRCF_C"/>
</dbReference>
<keyword evidence="8" id="KW-0238">DNA-binding</keyword>
<dbReference type="InterPro" id="IPR047112">
    <property type="entry name" value="RecG/Mfd"/>
</dbReference>
<dbReference type="GO" id="GO:0016787">
    <property type="term" value="F:hydrolase activity"/>
    <property type="evidence" value="ECO:0007669"/>
    <property type="project" value="UniProtKB-KW"/>
</dbReference>
<dbReference type="SUPFAM" id="SSF52540">
    <property type="entry name" value="P-loop containing nucleoside triphosphate hydrolases"/>
    <property type="match status" value="4"/>
</dbReference>
<dbReference type="FunFam" id="3.40.50.300:FF:000546">
    <property type="entry name" value="Transcription-repair-coupling factor"/>
    <property type="match status" value="1"/>
</dbReference>
<dbReference type="HAMAP" id="MF_00969">
    <property type="entry name" value="TRCF"/>
    <property type="match status" value="1"/>
</dbReference>
<evidence type="ECO:0000256" key="9">
    <source>
        <dbReference type="ARBA" id="ARBA00023204"/>
    </source>
</evidence>
<dbReference type="InterPro" id="IPR037235">
    <property type="entry name" value="TRCF-like_C_D7"/>
</dbReference>
<evidence type="ECO:0000259" key="10">
    <source>
        <dbReference type="PROSITE" id="PS51192"/>
    </source>
</evidence>
<dbReference type="SUPFAM" id="SSF143517">
    <property type="entry name" value="TRCF domain-like"/>
    <property type="match status" value="1"/>
</dbReference>
<name>A0A381PNY8_9ZZZZ</name>
<dbReference type="Pfam" id="PF17757">
    <property type="entry name" value="UvrB_inter"/>
    <property type="match status" value="1"/>
</dbReference>
<dbReference type="GO" id="GO:0005524">
    <property type="term" value="F:ATP binding"/>
    <property type="evidence" value="ECO:0007669"/>
    <property type="project" value="UniProtKB-KW"/>
</dbReference>
<keyword evidence="2" id="KW-0963">Cytoplasm</keyword>
<keyword evidence="3" id="KW-0547">Nucleotide-binding</keyword>
<comment type="subcellular location">
    <subcellularLocation>
        <location evidence="1">Cytoplasm</location>
    </subcellularLocation>
</comment>
<evidence type="ECO:0000256" key="5">
    <source>
        <dbReference type="ARBA" id="ARBA00022801"/>
    </source>
</evidence>
<feature type="domain" description="Helicase C-terminal" evidence="11">
    <location>
        <begin position="800"/>
        <end position="950"/>
    </location>
</feature>
<dbReference type="NCBIfam" id="TIGR00580">
    <property type="entry name" value="mfd"/>
    <property type="match status" value="1"/>
</dbReference>
<keyword evidence="9" id="KW-0234">DNA repair</keyword>
<dbReference type="Pfam" id="PF21132">
    <property type="entry name" value="MFD_D3"/>
    <property type="match status" value="1"/>
</dbReference>
<gene>
    <name evidence="12" type="ORF">METZ01_LOCUS21595</name>
</gene>
<proteinExistence type="inferred from homology"/>
<dbReference type="Gene3D" id="3.90.1150.50">
    <property type="entry name" value="Transcription-repair-coupling factor, D7 domain"/>
    <property type="match status" value="1"/>
</dbReference>
<dbReference type="GO" id="GO:0005737">
    <property type="term" value="C:cytoplasm"/>
    <property type="evidence" value="ECO:0007669"/>
    <property type="project" value="UniProtKB-SubCell"/>
</dbReference>
<dbReference type="Gene3D" id="2.40.10.170">
    <property type="match status" value="1"/>
</dbReference>
<dbReference type="SUPFAM" id="SSF141259">
    <property type="entry name" value="CarD-like"/>
    <property type="match status" value="1"/>
</dbReference>
<keyword evidence="4" id="KW-0227">DNA damage</keyword>
<dbReference type="GO" id="GO:0006281">
    <property type="term" value="P:DNA repair"/>
    <property type="evidence" value="ECO:0007669"/>
    <property type="project" value="UniProtKB-KW"/>
</dbReference>
<dbReference type="EMBL" id="UINC01001042">
    <property type="protein sequence ID" value="SUZ68741.1"/>
    <property type="molecule type" value="Genomic_DNA"/>
</dbReference>
<dbReference type="InterPro" id="IPR027417">
    <property type="entry name" value="P-loop_NTPase"/>
</dbReference>